<sequence length="214" mass="22684">MSFVERVIGTIKNPKSAMEGIAEHPMIEEAVIIVGVYAVLSAISGLVMADKITYVFEGMEDMPSSIESITRVSSLVAPLIGAFILWIVVTGILHLVSLALGGEGKFYPQMMTVVGFSMIPFIFGGIIGILLISMVEPITVTISATNPWAAKDALNNPYLTASSVFGTLMQFWAAAIIFFGVKNAHRLSPGKSAIVAGIPVVIAIISLIWGSGIV</sequence>
<feature type="transmembrane region" description="Helical" evidence="5">
    <location>
        <begin position="158"/>
        <end position="181"/>
    </location>
</feature>
<evidence type="ECO:0000256" key="5">
    <source>
        <dbReference type="SAM" id="Phobius"/>
    </source>
</evidence>
<gene>
    <name evidence="7" type="ORF">EMLJLAPB_00420</name>
</gene>
<name>A0A811T9L8_9EURY</name>
<feature type="domain" description="Yip1" evidence="6">
    <location>
        <begin position="8"/>
        <end position="209"/>
    </location>
</feature>
<dbReference type="GO" id="GO:0016020">
    <property type="term" value="C:membrane"/>
    <property type="evidence" value="ECO:0007669"/>
    <property type="project" value="UniProtKB-SubCell"/>
</dbReference>
<evidence type="ECO:0000259" key="6">
    <source>
        <dbReference type="Pfam" id="PF04893"/>
    </source>
</evidence>
<comment type="subcellular location">
    <subcellularLocation>
        <location evidence="1">Membrane</location>
        <topology evidence="1">Multi-pass membrane protein</topology>
    </subcellularLocation>
</comment>
<reference evidence="7" key="1">
    <citation type="submission" date="2020-10" db="EMBL/GenBank/DDBJ databases">
        <authorList>
            <person name="Hahn C.J."/>
            <person name="Laso-Perez R."/>
            <person name="Vulcano F."/>
            <person name="Vaziourakis K.-M."/>
            <person name="Stokke R."/>
            <person name="Steen I.H."/>
            <person name="Teske A."/>
            <person name="Boetius A."/>
            <person name="Liebeke M."/>
            <person name="Amann R."/>
            <person name="Knittel K."/>
        </authorList>
    </citation>
    <scope>NUCLEOTIDE SEQUENCE</scope>
    <source>
        <strain evidence="7">Gfbio:e3339647-f889-4370-9287-4fb5cb688e4c:AG392D22_GoMArc1</strain>
    </source>
</reference>
<keyword evidence="3 5" id="KW-1133">Transmembrane helix</keyword>
<dbReference type="InterPro" id="IPR006977">
    <property type="entry name" value="Yip1_dom"/>
</dbReference>
<organism evidence="7 8">
    <name type="scientific">Candidatus Argoarchaeum ethanivorans</name>
    <dbReference type="NCBI Taxonomy" id="2608793"/>
    <lineage>
        <taxon>Archaea</taxon>
        <taxon>Methanobacteriati</taxon>
        <taxon>Methanobacteriota</taxon>
        <taxon>Stenosarchaea group</taxon>
        <taxon>Methanomicrobia</taxon>
        <taxon>Methanosarcinales</taxon>
        <taxon>Methanosarcinales incertae sedis</taxon>
        <taxon>GOM Arc I cluster</taxon>
        <taxon>Candidatus Argoarchaeum</taxon>
    </lineage>
</organism>
<comment type="caution">
    <text evidence="7">The sequence shown here is derived from an EMBL/GenBank/DDBJ whole genome shotgun (WGS) entry which is preliminary data.</text>
</comment>
<evidence type="ECO:0000256" key="2">
    <source>
        <dbReference type="ARBA" id="ARBA00022692"/>
    </source>
</evidence>
<feature type="transmembrane region" description="Helical" evidence="5">
    <location>
        <begin position="193"/>
        <end position="213"/>
    </location>
</feature>
<evidence type="ECO:0000256" key="1">
    <source>
        <dbReference type="ARBA" id="ARBA00004141"/>
    </source>
</evidence>
<feature type="transmembrane region" description="Helical" evidence="5">
    <location>
        <begin position="113"/>
        <end position="138"/>
    </location>
</feature>
<feature type="transmembrane region" description="Helical" evidence="5">
    <location>
        <begin position="30"/>
        <end position="56"/>
    </location>
</feature>
<dbReference type="AlphaFoldDB" id="A0A811T9L8"/>
<feature type="transmembrane region" description="Helical" evidence="5">
    <location>
        <begin position="76"/>
        <end position="101"/>
    </location>
</feature>
<dbReference type="Proteomes" id="UP000634805">
    <property type="component" value="Unassembled WGS sequence"/>
</dbReference>
<evidence type="ECO:0000256" key="4">
    <source>
        <dbReference type="ARBA" id="ARBA00023136"/>
    </source>
</evidence>
<dbReference type="Pfam" id="PF04893">
    <property type="entry name" value="Yip1"/>
    <property type="match status" value="1"/>
</dbReference>
<evidence type="ECO:0000313" key="8">
    <source>
        <dbReference type="Proteomes" id="UP000634805"/>
    </source>
</evidence>
<keyword evidence="2 5" id="KW-0812">Transmembrane</keyword>
<dbReference type="EMBL" id="CAJHIS010000008">
    <property type="protein sequence ID" value="CAD6493011.1"/>
    <property type="molecule type" value="Genomic_DNA"/>
</dbReference>
<accession>A0A811T9L8</accession>
<keyword evidence="4 5" id="KW-0472">Membrane</keyword>
<evidence type="ECO:0000313" key="7">
    <source>
        <dbReference type="EMBL" id="CAD6493011.1"/>
    </source>
</evidence>
<evidence type="ECO:0000256" key="3">
    <source>
        <dbReference type="ARBA" id="ARBA00022989"/>
    </source>
</evidence>
<proteinExistence type="predicted"/>
<protein>
    <submittedName>
        <fullName evidence="7">Yip1 domain protein</fullName>
    </submittedName>
</protein>